<name>A0ACB7IM08_PLECO</name>
<proteinExistence type="predicted"/>
<dbReference type="Proteomes" id="UP000824881">
    <property type="component" value="Unassembled WGS sequence"/>
</dbReference>
<gene>
    <name evidence="1" type="ORF">CCMSSC00406_0001628</name>
</gene>
<accession>A0ACB7IM08</accession>
<keyword evidence="2" id="KW-1185">Reference proteome</keyword>
<comment type="caution">
    <text evidence="1">The sequence shown here is derived from an EMBL/GenBank/DDBJ whole genome shotgun (WGS) entry which is preliminary data.</text>
</comment>
<evidence type="ECO:0000313" key="2">
    <source>
        <dbReference type="Proteomes" id="UP000824881"/>
    </source>
</evidence>
<organism evidence="1 2">
    <name type="scientific">Pleurotus cornucopiae</name>
    <name type="common">Cornucopia mushroom</name>
    <dbReference type="NCBI Taxonomy" id="5321"/>
    <lineage>
        <taxon>Eukaryota</taxon>
        <taxon>Fungi</taxon>
        <taxon>Dikarya</taxon>
        <taxon>Basidiomycota</taxon>
        <taxon>Agaricomycotina</taxon>
        <taxon>Agaricomycetes</taxon>
        <taxon>Agaricomycetidae</taxon>
        <taxon>Agaricales</taxon>
        <taxon>Pleurotineae</taxon>
        <taxon>Pleurotaceae</taxon>
        <taxon>Pleurotus</taxon>
    </lineage>
</organism>
<sequence>MIRAPGVNPKTIGHVKGVHVGKTFESRQECSAYGAHAPWQAGIHGTAEDGAYSVVLSGGYPDDVDHGDFITYTGSGGRTYGTADKKAWEGEQTSDQQWTMGNMALKRSFELKRPVRVIRGAGLGSRYAPAEGYRYDGLYMVVKAERSVGKQGFMMCKFEFSRLPNQPPLPTPGLTFVDTKKRKRVRREADDDSSSSEEEWFAEPVASSSSVQVEDIRPPKQKTRVGPQSALMKKVQSKAVTHMRRFKLENPVAKRPVTKPLKVKTESDARCPLVPLVDPNLKEDDNDD</sequence>
<reference evidence="1 2" key="1">
    <citation type="journal article" date="2021" name="Appl. Environ. Microbiol.">
        <title>Genetic linkage and physical mapping for an oyster mushroom Pleurotus cornucopiae and QTL analysis for the trait cap color.</title>
        <authorList>
            <person name="Zhang Y."/>
            <person name="Gao W."/>
            <person name="Sonnenberg A."/>
            <person name="Chen Q."/>
            <person name="Zhang J."/>
            <person name="Huang C."/>
        </authorList>
    </citation>
    <scope>NUCLEOTIDE SEQUENCE [LARGE SCALE GENOMIC DNA]</scope>
    <source>
        <strain evidence="1">CCMSSC00406</strain>
    </source>
</reference>
<dbReference type="EMBL" id="WQMT02000009">
    <property type="protein sequence ID" value="KAG9219218.1"/>
    <property type="molecule type" value="Genomic_DNA"/>
</dbReference>
<protein>
    <submittedName>
        <fullName evidence="1">Uncharacterized protein</fullName>
    </submittedName>
</protein>
<evidence type="ECO:0000313" key="1">
    <source>
        <dbReference type="EMBL" id="KAG9219218.1"/>
    </source>
</evidence>